<dbReference type="Gene3D" id="3.40.50.1820">
    <property type="entry name" value="alpha/beta hydrolase"/>
    <property type="match status" value="1"/>
</dbReference>
<evidence type="ECO:0000313" key="3">
    <source>
        <dbReference type="EMBL" id="RBL99041.1"/>
    </source>
</evidence>
<reference evidence="3 4" key="1">
    <citation type="submission" date="2018-01" db="EMBL/GenBank/DDBJ databases">
        <title>Glutamicibacter soli strain NHPC-3 Whole genome sequence and assembly.</title>
        <authorList>
            <person name="Choudhury P."/>
            <person name="Gupta D."/>
            <person name="Sengupta K."/>
            <person name="Jawed A."/>
            <person name="Sultana N."/>
            <person name="Saha P."/>
        </authorList>
    </citation>
    <scope>NUCLEOTIDE SEQUENCE [LARGE SCALE GENOMIC DNA]</scope>
    <source>
        <strain evidence="3 4">NHPC-3</strain>
    </source>
</reference>
<accession>A0A365Y8R1</accession>
<feature type="domain" description="AB hydrolase-1" evidence="2">
    <location>
        <begin position="39"/>
        <end position="286"/>
    </location>
</feature>
<dbReference type="AlphaFoldDB" id="A0A365Y8R1"/>
<protein>
    <recommendedName>
        <fullName evidence="2">AB hydrolase-1 domain-containing protein</fullName>
    </recommendedName>
</protein>
<keyword evidence="1" id="KW-0378">Hydrolase</keyword>
<dbReference type="PANTHER" id="PTHR43329">
    <property type="entry name" value="EPOXIDE HYDROLASE"/>
    <property type="match status" value="1"/>
</dbReference>
<evidence type="ECO:0000259" key="2">
    <source>
        <dbReference type="Pfam" id="PF00561"/>
    </source>
</evidence>
<dbReference type="InterPro" id="IPR000639">
    <property type="entry name" value="Epox_hydrolase-like"/>
</dbReference>
<gene>
    <name evidence="3" type="ORF">C1H84_16495</name>
</gene>
<dbReference type="Proteomes" id="UP000252167">
    <property type="component" value="Unassembled WGS sequence"/>
</dbReference>
<organism evidence="3 4">
    <name type="scientific">Glutamicibacter soli</name>
    <dbReference type="NCBI Taxonomy" id="453836"/>
    <lineage>
        <taxon>Bacteria</taxon>
        <taxon>Bacillati</taxon>
        <taxon>Actinomycetota</taxon>
        <taxon>Actinomycetes</taxon>
        <taxon>Micrococcales</taxon>
        <taxon>Micrococcaceae</taxon>
        <taxon>Glutamicibacter</taxon>
    </lineage>
</organism>
<evidence type="ECO:0000256" key="1">
    <source>
        <dbReference type="ARBA" id="ARBA00022801"/>
    </source>
</evidence>
<dbReference type="Pfam" id="PF00561">
    <property type="entry name" value="Abhydrolase_1"/>
    <property type="match status" value="1"/>
</dbReference>
<dbReference type="GO" id="GO:0016787">
    <property type="term" value="F:hydrolase activity"/>
    <property type="evidence" value="ECO:0007669"/>
    <property type="project" value="UniProtKB-KW"/>
</dbReference>
<comment type="caution">
    <text evidence="3">The sequence shown here is derived from an EMBL/GenBank/DDBJ whole genome shotgun (WGS) entry which is preliminary data.</text>
</comment>
<dbReference type="EMBL" id="POAF01000010">
    <property type="protein sequence ID" value="RBL99041.1"/>
    <property type="molecule type" value="Genomic_DNA"/>
</dbReference>
<name>A0A365Y8R1_9MICC</name>
<sequence>MTTESQAWPAMPVVAGVDHEFLEVAGGQMHVAAMGSGDPVLLLHGFGQTWWQWREIMPALAAQGYRAIAPDLRGEGWTRLPYRDIDRTRRTRDILELLDVLDLGEVRMVSQDMGAVSAFQLAMHYPERITSHVMIAVPPPQMRFDLGMMPGMRHLWHQEALSMPKLGPWLMRSGRMTRHFFSPIFMVQPLDQAVVDQYQAMMSHENSARAVVPLCRRMVLPELMRIIRGSYRAERFAMPSLFIFGTKDAGFPPAVVRRAFADTSIYGTDVRLEIIEDAGHFIVDEQPAAIMKAISEFFDSLRPDPRE</sequence>
<dbReference type="PRINTS" id="PR00412">
    <property type="entry name" value="EPOXHYDRLASE"/>
</dbReference>
<dbReference type="RefSeq" id="WP_113608011.1">
    <property type="nucleotide sequence ID" value="NZ_POAF01000010.1"/>
</dbReference>
<keyword evidence="4" id="KW-1185">Reference proteome</keyword>
<dbReference type="SUPFAM" id="SSF53474">
    <property type="entry name" value="alpha/beta-Hydrolases"/>
    <property type="match status" value="1"/>
</dbReference>
<dbReference type="InterPro" id="IPR000073">
    <property type="entry name" value="AB_hydrolase_1"/>
</dbReference>
<dbReference type="PRINTS" id="PR00111">
    <property type="entry name" value="ABHYDROLASE"/>
</dbReference>
<proteinExistence type="predicted"/>
<evidence type="ECO:0000313" key="4">
    <source>
        <dbReference type="Proteomes" id="UP000252167"/>
    </source>
</evidence>
<dbReference type="InterPro" id="IPR029058">
    <property type="entry name" value="AB_hydrolase_fold"/>
</dbReference>